<sequence>MDAHPTAEVAVPKTEDTNEDVLMESHSDPPLPLGRVESEHSASEYVLDQQITPSQPRPSFEFKEEPVVIPLVAEENTVEPLLILHKPLSFTLPPLKTLPPEFHRKSKQRQSRKRDKEKTETKPAQEWTPLGLNRWSAMLRANPVHKKVSRATKCLNTRDWNVAMTELKLIKTFERIDALIDAGRWSFRQPKKQRGVGGLLKTHWDYLLDEMKWMRIDFREERKWKTALAYNLAHAVVEWHEAGTLEERVRRGICVLWKRPRETEVRDEPENNSGFHAFVQQEDIASGSASKAESTPMNEDNSDDDSDEEQERDQQDVIDALDPSTTLQEALDDAELLNNQSSPDIRLKEEEVDDTSALRHAVSDMAMQMDSAFAGGPSGVVLKDETAEPSGLKISSGNPMLTIQAEESESASASAKTKSRNGGLFAPLREEIINADLDKLFLDLDDFDLVKAMSSLSTDEMSAPPPLPDLSEIFPDAQPFGLLDVPPPPGSDGKKRSGRGDKDDPNKRTEDTTYMKVLPANDFMFHKATLLGPLQPSRHYHDDVWHDLDESAILVDELAAVSVDERSRSALFTEVKGSPSSTSTPLPPPKAAEFAWTSQDDTLLEHLVKKYPSNWFLISEAFNSLKGTSIIDRRSAADCFERFRSRHGAHEEDHHRPPPQTPTTMTTRGTKRSMSMSVSASNLGGAGGGEPKKRRRHNLMYEAIRKATKKREALQKQAGAQNRPVRRR</sequence>
<dbReference type="GO" id="GO:0035267">
    <property type="term" value="C:NuA4 histone acetyltransferase complex"/>
    <property type="evidence" value="ECO:0007669"/>
    <property type="project" value="UniProtKB-ARBA"/>
</dbReference>
<dbReference type="InterPro" id="IPR009057">
    <property type="entry name" value="Homeodomain-like_sf"/>
</dbReference>
<feature type="compositionally biased region" description="Low complexity" evidence="9">
    <location>
        <begin position="662"/>
        <end position="677"/>
    </location>
</feature>
<feature type="region of interest" description="Disordered" evidence="9">
    <location>
        <begin position="458"/>
        <end position="512"/>
    </location>
</feature>
<dbReference type="PANTHER" id="PTHR46459">
    <property type="entry name" value="E1A-BINDING PROTEIN P400-RELATED"/>
    <property type="match status" value="1"/>
</dbReference>
<evidence type="ECO:0000313" key="12">
    <source>
        <dbReference type="EMBL" id="KIP08173.1"/>
    </source>
</evidence>
<feature type="compositionally biased region" description="Polar residues" evidence="9">
    <location>
        <begin position="287"/>
        <end position="297"/>
    </location>
</feature>
<dbReference type="PROSITE" id="PS51204">
    <property type="entry name" value="HSA"/>
    <property type="match status" value="1"/>
</dbReference>
<dbReference type="STRING" id="745531.A0A0C3PN39"/>
<dbReference type="GO" id="GO:0005634">
    <property type="term" value="C:nucleus"/>
    <property type="evidence" value="ECO:0007669"/>
    <property type="project" value="UniProtKB-SubCell"/>
</dbReference>
<gene>
    <name evidence="12" type="ORF">PHLGIDRAFT_104756</name>
</gene>
<dbReference type="InterPro" id="IPR001005">
    <property type="entry name" value="SANT/Myb"/>
</dbReference>
<feature type="region of interest" description="Disordered" evidence="9">
    <location>
        <begin position="1"/>
        <end position="59"/>
    </location>
</feature>
<dbReference type="PANTHER" id="PTHR46459:SF1">
    <property type="entry name" value="E1A-BINDING PROTEIN P400"/>
    <property type="match status" value="1"/>
</dbReference>
<evidence type="ECO:0000256" key="8">
    <source>
        <dbReference type="ARBA" id="ARBA00029670"/>
    </source>
</evidence>
<feature type="compositionally biased region" description="Basic and acidic residues" evidence="9">
    <location>
        <begin position="492"/>
        <end position="512"/>
    </location>
</feature>
<keyword evidence="13" id="KW-1185">Reference proteome</keyword>
<comment type="function">
    <text evidence="7">Component of the NuA4 histone acetyltransferase complex which is involved in transcriptional activation of selected genes principally by acetylation of nucleosomal histone H4 and H2A. The NuA4 complex is also involved in DNA repair.</text>
</comment>
<dbReference type="SMART" id="SM00573">
    <property type="entry name" value="HSA"/>
    <property type="match status" value="1"/>
</dbReference>
<feature type="region of interest" description="Disordered" evidence="9">
    <location>
        <begin position="332"/>
        <end position="352"/>
    </location>
</feature>
<keyword evidence="6" id="KW-0539">Nucleus</keyword>
<dbReference type="PROSITE" id="PS50090">
    <property type="entry name" value="MYB_LIKE"/>
    <property type="match status" value="1"/>
</dbReference>
<keyword evidence="5" id="KW-0234">DNA repair</keyword>
<feature type="compositionally biased region" description="Basic and acidic residues" evidence="9">
    <location>
        <begin position="646"/>
        <end position="656"/>
    </location>
</feature>
<name>A0A0C3PN39_PHLG1</name>
<keyword evidence="3" id="KW-0227">DNA damage</keyword>
<evidence type="ECO:0000256" key="5">
    <source>
        <dbReference type="ARBA" id="ARBA00023204"/>
    </source>
</evidence>
<evidence type="ECO:0000256" key="4">
    <source>
        <dbReference type="ARBA" id="ARBA00022853"/>
    </source>
</evidence>
<accession>A0A0C3PN39</accession>
<feature type="compositionally biased region" description="Basic and acidic residues" evidence="9">
    <location>
        <begin position="114"/>
        <end position="123"/>
    </location>
</feature>
<dbReference type="GO" id="GO:0006281">
    <property type="term" value="P:DNA repair"/>
    <property type="evidence" value="ECO:0007669"/>
    <property type="project" value="UniProtKB-KW"/>
</dbReference>
<reference evidence="12 13" key="1">
    <citation type="journal article" date="2014" name="PLoS Genet.">
        <title>Analysis of the Phlebiopsis gigantea genome, transcriptome and secretome provides insight into its pioneer colonization strategies of wood.</title>
        <authorList>
            <person name="Hori C."/>
            <person name="Ishida T."/>
            <person name="Igarashi K."/>
            <person name="Samejima M."/>
            <person name="Suzuki H."/>
            <person name="Master E."/>
            <person name="Ferreira P."/>
            <person name="Ruiz-Duenas F.J."/>
            <person name="Held B."/>
            <person name="Canessa P."/>
            <person name="Larrondo L.F."/>
            <person name="Schmoll M."/>
            <person name="Druzhinina I.S."/>
            <person name="Kubicek C.P."/>
            <person name="Gaskell J.A."/>
            <person name="Kersten P."/>
            <person name="St John F."/>
            <person name="Glasner J."/>
            <person name="Sabat G."/>
            <person name="Splinter BonDurant S."/>
            <person name="Syed K."/>
            <person name="Yadav J."/>
            <person name="Mgbeahuruike A.C."/>
            <person name="Kovalchuk A."/>
            <person name="Asiegbu F.O."/>
            <person name="Lackner G."/>
            <person name="Hoffmeister D."/>
            <person name="Rencoret J."/>
            <person name="Gutierrez A."/>
            <person name="Sun H."/>
            <person name="Lindquist E."/>
            <person name="Barry K."/>
            <person name="Riley R."/>
            <person name="Grigoriev I.V."/>
            <person name="Henrissat B."/>
            <person name="Kues U."/>
            <person name="Berka R.M."/>
            <person name="Martinez A.T."/>
            <person name="Covert S.F."/>
            <person name="Blanchette R.A."/>
            <person name="Cullen D."/>
        </authorList>
    </citation>
    <scope>NUCLEOTIDE SEQUENCE [LARGE SCALE GENOMIC DNA]</scope>
    <source>
        <strain evidence="12 13">11061_1 CR5-6</strain>
    </source>
</reference>
<comment type="subcellular location">
    <subcellularLocation>
        <location evidence="1">Nucleus</location>
    </subcellularLocation>
</comment>
<dbReference type="SUPFAM" id="SSF46689">
    <property type="entry name" value="Homeodomain-like"/>
    <property type="match status" value="1"/>
</dbReference>
<feature type="compositionally biased region" description="Acidic residues" evidence="9">
    <location>
        <begin position="300"/>
        <end position="311"/>
    </location>
</feature>
<evidence type="ECO:0000256" key="1">
    <source>
        <dbReference type="ARBA" id="ARBA00004123"/>
    </source>
</evidence>
<evidence type="ECO:0000256" key="6">
    <source>
        <dbReference type="ARBA" id="ARBA00023242"/>
    </source>
</evidence>
<feature type="region of interest" description="Disordered" evidence="9">
    <location>
        <begin position="646"/>
        <end position="728"/>
    </location>
</feature>
<evidence type="ECO:0000256" key="7">
    <source>
        <dbReference type="ARBA" id="ARBA00025178"/>
    </source>
</evidence>
<comment type="similarity">
    <text evidence="2">Belongs to the EAF1 family.</text>
</comment>
<evidence type="ECO:0000256" key="3">
    <source>
        <dbReference type="ARBA" id="ARBA00022763"/>
    </source>
</evidence>
<dbReference type="AlphaFoldDB" id="A0A0C3PN39"/>
<feature type="region of interest" description="Disordered" evidence="9">
    <location>
        <begin position="285"/>
        <end position="314"/>
    </location>
</feature>
<evidence type="ECO:0000313" key="13">
    <source>
        <dbReference type="Proteomes" id="UP000053257"/>
    </source>
</evidence>
<dbReference type="InterPro" id="IPR014012">
    <property type="entry name" value="HSA_dom"/>
</dbReference>
<feature type="compositionally biased region" description="Basic residues" evidence="9">
    <location>
        <begin position="104"/>
        <end position="113"/>
    </location>
</feature>
<dbReference type="SMART" id="SM00717">
    <property type="entry name" value="SANT"/>
    <property type="match status" value="1"/>
</dbReference>
<organism evidence="12 13">
    <name type="scientific">Phlebiopsis gigantea (strain 11061_1 CR5-6)</name>
    <name type="common">White-rot fungus</name>
    <name type="synonym">Peniophora gigantea</name>
    <dbReference type="NCBI Taxonomy" id="745531"/>
    <lineage>
        <taxon>Eukaryota</taxon>
        <taxon>Fungi</taxon>
        <taxon>Dikarya</taxon>
        <taxon>Basidiomycota</taxon>
        <taxon>Agaricomycotina</taxon>
        <taxon>Agaricomycetes</taxon>
        <taxon>Polyporales</taxon>
        <taxon>Phanerochaetaceae</taxon>
        <taxon>Phlebiopsis</taxon>
    </lineage>
</organism>
<dbReference type="EMBL" id="KN840484">
    <property type="protein sequence ID" value="KIP08173.1"/>
    <property type="molecule type" value="Genomic_DNA"/>
</dbReference>
<evidence type="ECO:0000259" key="11">
    <source>
        <dbReference type="PROSITE" id="PS51204"/>
    </source>
</evidence>
<keyword evidence="4" id="KW-0156">Chromatin regulator</keyword>
<dbReference type="OrthoDB" id="5364245at2759"/>
<evidence type="ECO:0000256" key="9">
    <source>
        <dbReference type="SAM" id="MobiDB-lite"/>
    </source>
</evidence>
<feature type="domain" description="HSA" evidence="11">
    <location>
        <begin position="191"/>
        <end position="272"/>
    </location>
</feature>
<evidence type="ECO:0000259" key="10">
    <source>
        <dbReference type="PROSITE" id="PS50090"/>
    </source>
</evidence>
<proteinExistence type="inferred from homology"/>
<feature type="region of interest" description="Disordered" evidence="9">
    <location>
        <begin position="95"/>
        <end position="127"/>
    </location>
</feature>
<protein>
    <recommendedName>
        <fullName evidence="8">Vacuolar import and degradation protein 21</fullName>
    </recommendedName>
</protein>
<evidence type="ECO:0000256" key="2">
    <source>
        <dbReference type="ARBA" id="ARBA00008913"/>
    </source>
</evidence>
<dbReference type="GO" id="GO:0003682">
    <property type="term" value="F:chromatin binding"/>
    <property type="evidence" value="ECO:0007669"/>
    <property type="project" value="TreeGrafter"/>
</dbReference>
<dbReference type="GO" id="GO:0006325">
    <property type="term" value="P:chromatin organization"/>
    <property type="evidence" value="ECO:0007669"/>
    <property type="project" value="UniProtKB-KW"/>
</dbReference>
<feature type="domain" description="Myb-like" evidence="10">
    <location>
        <begin position="588"/>
        <end position="647"/>
    </location>
</feature>
<dbReference type="HOGENOM" id="CLU_380398_0_0_1"/>
<dbReference type="Pfam" id="PF13921">
    <property type="entry name" value="Myb_DNA-bind_6"/>
    <property type="match status" value="1"/>
</dbReference>
<dbReference type="Proteomes" id="UP000053257">
    <property type="component" value="Unassembled WGS sequence"/>
</dbReference>
<dbReference type="Gene3D" id="1.10.10.60">
    <property type="entry name" value="Homeodomain-like"/>
    <property type="match status" value="1"/>
</dbReference>
<dbReference type="Pfam" id="PF07529">
    <property type="entry name" value="HSA"/>
    <property type="match status" value="1"/>
</dbReference>